<keyword evidence="3" id="KW-1185">Reference proteome</keyword>
<dbReference type="EMBL" id="QXJM01000015">
    <property type="protein sequence ID" value="RIE05162.1"/>
    <property type="molecule type" value="Genomic_DNA"/>
</dbReference>
<keyword evidence="1" id="KW-0472">Membrane</keyword>
<dbReference type="RefSeq" id="WP_119147542.1">
    <property type="nucleotide sequence ID" value="NZ_JBHSOV010000044.1"/>
</dbReference>
<evidence type="ECO:0000313" key="3">
    <source>
        <dbReference type="Proteomes" id="UP000266340"/>
    </source>
</evidence>
<feature type="transmembrane region" description="Helical" evidence="1">
    <location>
        <begin position="20"/>
        <end position="42"/>
    </location>
</feature>
<organism evidence="2 3">
    <name type="scientific">Cohnella faecalis</name>
    <dbReference type="NCBI Taxonomy" id="2315694"/>
    <lineage>
        <taxon>Bacteria</taxon>
        <taxon>Bacillati</taxon>
        <taxon>Bacillota</taxon>
        <taxon>Bacilli</taxon>
        <taxon>Bacillales</taxon>
        <taxon>Paenibacillaceae</taxon>
        <taxon>Cohnella</taxon>
    </lineage>
</organism>
<accession>A0A398CRJ6</accession>
<evidence type="ECO:0000256" key="1">
    <source>
        <dbReference type="SAM" id="Phobius"/>
    </source>
</evidence>
<dbReference type="Pfam" id="PF08113">
    <property type="entry name" value="CoxIIa"/>
    <property type="match status" value="1"/>
</dbReference>
<reference evidence="2 3" key="1">
    <citation type="submission" date="2018-09" db="EMBL/GenBank/DDBJ databases">
        <title>Cohnella cavernae sp. nov., isolated from a karst cave.</title>
        <authorList>
            <person name="Zhu H."/>
        </authorList>
    </citation>
    <scope>NUCLEOTIDE SEQUENCE [LARGE SCALE GENOMIC DNA]</scope>
    <source>
        <strain evidence="2 3">K2E09-144</strain>
    </source>
</reference>
<dbReference type="Proteomes" id="UP000266340">
    <property type="component" value="Unassembled WGS sequence"/>
</dbReference>
<comment type="caution">
    <text evidence="2">The sequence shown here is derived from an EMBL/GenBank/DDBJ whole genome shotgun (WGS) entry which is preliminary data.</text>
</comment>
<dbReference type="InterPro" id="IPR012538">
    <property type="entry name" value="Cyt_c_oxidase_su2a"/>
</dbReference>
<gene>
    <name evidence="2" type="ORF">D3H35_01990</name>
</gene>
<sequence>MSKDRLPSENREEPSLKGTFVSVLLLAGFIVVTWLAVFFLFVSRG</sequence>
<keyword evidence="1" id="KW-0812">Transmembrane</keyword>
<evidence type="ECO:0000313" key="2">
    <source>
        <dbReference type="EMBL" id="RIE05162.1"/>
    </source>
</evidence>
<name>A0A398CRJ6_9BACL</name>
<dbReference type="AlphaFoldDB" id="A0A398CRJ6"/>
<proteinExistence type="predicted"/>
<keyword evidence="1" id="KW-1133">Transmembrane helix</keyword>
<dbReference type="OrthoDB" id="2418411at2"/>
<protein>
    <submittedName>
        <fullName evidence="2">Cytochrome c oxidase subunit 2A</fullName>
    </submittedName>
</protein>